<dbReference type="Proteomes" id="UP001372834">
    <property type="component" value="Unassembled WGS sequence"/>
</dbReference>
<protein>
    <submittedName>
        <fullName evidence="1">Uncharacterized protein</fullName>
    </submittedName>
</protein>
<reference evidence="1 2" key="1">
    <citation type="submission" date="2023-10" db="EMBL/GenBank/DDBJ databases">
        <title>Genomes of two closely related lineages of the louse Polyplax serrata with different host specificities.</title>
        <authorList>
            <person name="Martinu J."/>
            <person name="Tarabai H."/>
            <person name="Stefka J."/>
            <person name="Hypsa V."/>
        </authorList>
    </citation>
    <scope>NUCLEOTIDE SEQUENCE [LARGE SCALE GENOMIC DNA]</scope>
    <source>
        <strain evidence="1">HR10_N</strain>
    </source>
</reference>
<comment type="caution">
    <text evidence="1">The sequence shown here is derived from an EMBL/GenBank/DDBJ whole genome shotgun (WGS) entry which is preliminary data.</text>
</comment>
<gene>
    <name evidence="1" type="ORF">RUM43_009182</name>
</gene>
<name>A0AAN8S4C4_POLSC</name>
<organism evidence="1 2">
    <name type="scientific">Polyplax serrata</name>
    <name type="common">Common mouse louse</name>
    <dbReference type="NCBI Taxonomy" id="468196"/>
    <lineage>
        <taxon>Eukaryota</taxon>
        <taxon>Metazoa</taxon>
        <taxon>Ecdysozoa</taxon>
        <taxon>Arthropoda</taxon>
        <taxon>Hexapoda</taxon>
        <taxon>Insecta</taxon>
        <taxon>Pterygota</taxon>
        <taxon>Neoptera</taxon>
        <taxon>Paraneoptera</taxon>
        <taxon>Psocodea</taxon>
        <taxon>Troctomorpha</taxon>
        <taxon>Phthiraptera</taxon>
        <taxon>Anoplura</taxon>
        <taxon>Polyplacidae</taxon>
        <taxon>Polyplax</taxon>
    </lineage>
</organism>
<sequence length="56" mass="6167">MVGGSQSKSEYGTGEADGVKYSESVPNCEFCFDIFQALRLAVKIEKRPEHPGKFVV</sequence>
<dbReference type="AlphaFoldDB" id="A0AAN8S4C4"/>
<proteinExistence type="predicted"/>
<accession>A0AAN8S4C4</accession>
<dbReference type="EMBL" id="JAWJWE010000038">
    <property type="protein sequence ID" value="KAK6623330.1"/>
    <property type="molecule type" value="Genomic_DNA"/>
</dbReference>
<evidence type="ECO:0000313" key="1">
    <source>
        <dbReference type="EMBL" id="KAK6623330.1"/>
    </source>
</evidence>
<evidence type="ECO:0000313" key="2">
    <source>
        <dbReference type="Proteomes" id="UP001372834"/>
    </source>
</evidence>